<dbReference type="EMBL" id="QRFF01000001">
    <property type="protein sequence ID" value="KAA3504610.1"/>
    <property type="molecule type" value="Genomic_DNA"/>
</dbReference>
<gene>
    <name evidence="1" type="ORF">DXM27_05195</name>
</gene>
<sequence length="92" mass="10294">MLERKRSVALKAYRKTALVMAEQFLPAIGQIPKGVFSSGNGDPRKRYDCEWVLNTMEGRHFVRGGDYICTGPAGEQWNVAAEIFEATYEPAP</sequence>
<organism evidence="1 2">
    <name type="scientific">Rhizobium rhizogenes</name>
    <name type="common">Agrobacterium rhizogenes</name>
    <dbReference type="NCBI Taxonomy" id="359"/>
    <lineage>
        <taxon>Bacteria</taxon>
        <taxon>Pseudomonadati</taxon>
        <taxon>Pseudomonadota</taxon>
        <taxon>Alphaproteobacteria</taxon>
        <taxon>Hyphomicrobiales</taxon>
        <taxon>Rhizobiaceae</taxon>
        <taxon>Rhizobium/Agrobacterium group</taxon>
        <taxon>Rhizobium</taxon>
    </lineage>
</organism>
<reference evidence="1 2" key="1">
    <citation type="submission" date="2018-08" db="EMBL/GenBank/DDBJ databases">
        <title>Crown Gall in kiwifruit.</title>
        <authorList>
            <person name="Visnovsky S.B."/>
            <person name="Pitman A.R."/>
        </authorList>
    </citation>
    <scope>NUCLEOTIDE SEQUENCE [LARGE SCALE GENOMIC DNA]</scope>
    <source>
        <strain evidence="1 2">SBV_302_78_2</strain>
    </source>
</reference>
<dbReference type="Proteomes" id="UP000473658">
    <property type="component" value="Unassembled WGS sequence"/>
</dbReference>
<evidence type="ECO:0000313" key="2">
    <source>
        <dbReference type="Proteomes" id="UP000473658"/>
    </source>
</evidence>
<proteinExistence type="predicted"/>
<dbReference type="AlphaFoldDB" id="A0AA88JUY5"/>
<protein>
    <submittedName>
        <fullName evidence="1">Uncharacterized protein</fullName>
    </submittedName>
</protein>
<comment type="caution">
    <text evidence="1">The sequence shown here is derived from an EMBL/GenBank/DDBJ whole genome shotgun (WGS) entry which is preliminary data.</text>
</comment>
<name>A0AA88JUY5_RHIRH</name>
<evidence type="ECO:0000313" key="1">
    <source>
        <dbReference type="EMBL" id="KAA3504610.1"/>
    </source>
</evidence>
<accession>A0AA88JUY5</accession>